<dbReference type="Proteomes" id="UP000239590">
    <property type="component" value="Unassembled WGS sequence"/>
</dbReference>
<name>A0A2S7IQ15_9BACT</name>
<comment type="caution">
    <text evidence="1">The sequence shown here is derived from an EMBL/GenBank/DDBJ whole genome shotgun (WGS) entry which is preliminary data.</text>
</comment>
<sequence>MAQVGQIAKSSLATRTHKVKLFLQFLDHENKMSLLIEELRGLILERYKNWYCFGVASLPTLRNASSLSSHFCSSDGIMVT</sequence>
<proteinExistence type="predicted"/>
<reference evidence="2" key="1">
    <citation type="submission" date="2018-02" db="EMBL/GenBank/DDBJ databases">
        <title>Genome sequencing of Solimonas sp. HR-BB.</title>
        <authorList>
            <person name="Lee Y."/>
            <person name="Jeon C.O."/>
        </authorList>
    </citation>
    <scope>NUCLEOTIDE SEQUENCE [LARGE SCALE GENOMIC DNA]</scope>
    <source>
        <strain evidence="2">HR-U</strain>
    </source>
</reference>
<evidence type="ECO:0000313" key="1">
    <source>
        <dbReference type="EMBL" id="PQA59680.1"/>
    </source>
</evidence>
<organism evidence="1 2">
    <name type="scientific">Siphonobacter curvatus</name>
    <dbReference type="NCBI Taxonomy" id="2094562"/>
    <lineage>
        <taxon>Bacteria</taxon>
        <taxon>Pseudomonadati</taxon>
        <taxon>Bacteroidota</taxon>
        <taxon>Cytophagia</taxon>
        <taxon>Cytophagales</taxon>
        <taxon>Cytophagaceae</taxon>
        <taxon>Siphonobacter</taxon>
    </lineage>
</organism>
<dbReference type="EMBL" id="PTRA01000001">
    <property type="protein sequence ID" value="PQA59680.1"/>
    <property type="molecule type" value="Genomic_DNA"/>
</dbReference>
<keyword evidence="2" id="KW-1185">Reference proteome</keyword>
<accession>A0A2S7IQ15</accession>
<evidence type="ECO:0000313" key="2">
    <source>
        <dbReference type="Proteomes" id="UP000239590"/>
    </source>
</evidence>
<protein>
    <submittedName>
        <fullName evidence="1">Uncharacterized protein</fullName>
    </submittedName>
</protein>
<dbReference type="AlphaFoldDB" id="A0A2S7IQ15"/>
<gene>
    <name evidence="1" type="ORF">C5O19_08620</name>
</gene>